<keyword evidence="6" id="KW-0804">Transcription</keyword>
<evidence type="ECO:0000256" key="2">
    <source>
        <dbReference type="ARBA" id="ARBA00022723"/>
    </source>
</evidence>
<dbReference type="GO" id="GO:0008270">
    <property type="term" value="F:zinc ion binding"/>
    <property type="evidence" value="ECO:0007669"/>
    <property type="project" value="UniProtKB-KW"/>
</dbReference>
<feature type="region of interest" description="Disordered" evidence="8">
    <location>
        <begin position="1"/>
        <end position="113"/>
    </location>
</feature>
<evidence type="ECO:0000256" key="6">
    <source>
        <dbReference type="ARBA" id="ARBA00023163"/>
    </source>
</evidence>
<organism evidence="10 11">
    <name type="scientific">Chaetomidium leptoderma</name>
    <dbReference type="NCBI Taxonomy" id="669021"/>
    <lineage>
        <taxon>Eukaryota</taxon>
        <taxon>Fungi</taxon>
        <taxon>Dikarya</taxon>
        <taxon>Ascomycota</taxon>
        <taxon>Pezizomycotina</taxon>
        <taxon>Sordariomycetes</taxon>
        <taxon>Sordariomycetidae</taxon>
        <taxon>Sordariales</taxon>
        <taxon>Chaetomiaceae</taxon>
        <taxon>Chaetomidium</taxon>
    </lineage>
</organism>
<comment type="caution">
    <text evidence="10">The sequence shown here is derived from an EMBL/GenBank/DDBJ whole genome shotgun (WGS) entry which is preliminary data.</text>
</comment>
<dbReference type="Pfam" id="PF13919">
    <property type="entry name" value="ASXH"/>
    <property type="match status" value="1"/>
</dbReference>
<feature type="compositionally biased region" description="Basic residues" evidence="8">
    <location>
        <begin position="86"/>
        <end position="104"/>
    </location>
</feature>
<evidence type="ECO:0000256" key="1">
    <source>
        <dbReference type="ARBA" id="ARBA00004123"/>
    </source>
</evidence>
<evidence type="ECO:0000256" key="3">
    <source>
        <dbReference type="ARBA" id="ARBA00022771"/>
    </source>
</evidence>
<comment type="subcellular location">
    <subcellularLocation>
        <location evidence="1">Nucleus</location>
    </subcellularLocation>
</comment>
<proteinExistence type="predicted"/>
<accession>A0AAN6VRV9</accession>
<keyword evidence="5" id="KW-0805">Transcription regulation</keyword>
<evidence type="ECO:0000256" key="5">
    <source>
        <dbReference type="ARBA" id="ARBA00023015"/>
    </source>
</evidence>
<dbReference type="InterPro" id="IPR044867">
    <property type="entry name" value="DEUBAD_dom"/>
</dbReference>
<keyword evidence="11" id="KW-1185">Reference proteome</keyword>
<protein>
    <submittedName>
        <fullName evidence="10">Asx homology domain-containing protein</fullName>
    </submittedName>
</protein>
<gene>
    <name evidence="10" type="ORF">C8A00DRAFT_12595</name>
</gene>
<dbReference type="EMBL" id="MU856867">
    <property type="protein sequence ID" value="KAK4156479.1"/>
    <property type="molecule type" value="Genomic_DNA"/>
</dbReference>
<feature type="region of interest" description="Disordered" evidence="8">
    <location>
        <begin position="242"/>
        <end position="360"/>
    </location>
</feature>
<feature type="domain" description="DEUBAD" evidence="9">
    <location>
        <begin position="127"/>
        <end position="241"/>
    </location>
</feature>
<keyword evidence="2" id="KW-0479">Metal-binding</keyword>
<dbReference type="GO" id="GO:0005634">
    <property type="term" value="C:nucleus"/>
    <property type="evidence" value="ECO:0007669"/>
    <property type="project" value="UniProtKB-SubCell"/>
</dbReference>
<feature type="compositionally biased region" description="Polar residues" evidence="8">
    <location>
        <begin position="71"/>
        <end position="85"/>
    </location>
</feature>
<feature type="compositionally biased region" description="Low complexity" evidence="8">
    <location>
        <begin position="1"/>
        <end position="14"/>
    </location>
</feature>
<evidence type="ECO:0000313" key="10">
    <source>
        <dbReference type="EMBL" id="KAK4156479.1"/>
    </source>
</evidence>
<evidence type="ECO:0000256" key="8">
    <source>
        <dbReference type="SAM" id="MobiDB-lite"/>
    </source>
</evidence>
<evidence type="ECO:0000259" key="9">
    <source>
        <dbReference type="PROSITE" id="PS51916"/>
    </source>
</evidence>
<dbReference type="InterPro" id="IPR028020">
    <property type="entry name" value="ASX_DEUBAD_dom"/>
</dbReference>
<feature type="compositionally biased region" description="Low complexity" evidence="8">
    <location>
        <begin position="329"/>
        <end position="341"/>
    </location>
</feature>
<evidence type="ECO:0000256" key="4">
    <source>
        <dbReference type="ARBA" id="ARBA00022833"/>
    </source>
</evidence>
<dbReference type="PROSITE" id="PS51916">
    <property type="entry name" value="DEUBAD"/>
    <property type="match status" value="1"/>
</dbReference>
<dbReference type="Proteomes" id="UP001302745">
    <property type="component" value="Unassembled WGS sequence"/>
</dbReference>
<evidence type="ECO:0000256" key="7">
    <source>
        <dbReference type="ARBA" id="ARBA00023242"/>
    </source>
</evidence>
<dbReference type="AlphaFoldDB" id="A0AAN6VRV9"/>
<name>A0AAN6VRV9_9PEZI</name>
<sequence length="360" mass="38420">MADDLPSSPLSSPPESVVNVAIDSPVKNGDKMTSSSDHQEVTAETVEVAAERPTAGPTAGATGDDEVEDLSITTVGSDDGGQSSAQKRKASISRKPLPVKKPRRVASATKKSAQDKKWEAPFVYTDSKSPLANADLRALLLHPQAWDVLTQEEKQDVLSFFPDDTHILDAGTPDARPNLVSLRNDDNFRNDCARYSENIELGRHDDEWLSQAWTAHEKHKRGDFNEFLRDTFEEDWETELPGASKAEDAEDAESDDGSALGAPESAESSRLVTQETPAPTRISGRASVSPQYTAGVGSPQDLSSAVGAKRECQNGVAKPAHSTTEAAQPIDSSNIDPISPSGASQEQDDATSIVAAPSSD</sequence>
<reference evidence="10" key="2">
    <citation type="submission" date="2023-05" db="EMBL/GenBank/DDBJ databases">
        <authorList>
            <consortium name="Lawrence Berkeley National Laboratory"/>
            <person name="Steindorff A."/>
            <person name="Hensen N."/>
            <person name="Bonometti L."/>
            <person name="Westerberg I."/>
            <person name="Brannstrom I.O."/>
            <person name="Guillou S."/>
            <person name="Cros-Aarteil S."/>
            <person name="Calhoun S."/>
            <person name="Haridas S."/>
            <person name="Kuo A."/>
            <person name="Mondo S."/>
            <person name="Pangilinan J."/>
            <person name="Riley R."/>
            <person name="Labutti K."/>
            <person name="Andreopoulos B."/>
            <person name="Lipzen A."/>
            <person name="Chen C."/>
            <person name="Yanf M."/>
            <person name="Daum C."/>
            <person name="Ng V."/>
            <person name="Clum A."/>
            <person name="Ohm R."/>
            <person name="Martin F."/>
            <person name="Silar P."/>
            <person name="Natvig D."/>
            <person name="Lalanne C."/>
            <person name="Gautier V."/>
            <person name="Ament-Velasquez S.L."/>
            <person name="Kruys A."/>
            <person name="Hutchinson M.I."/>
            <person name="Powell A.J."/>
            <person name="Barry K."/>
            <person name="Miller A.N."/>
            <person name="Grigoriev I.V."/>
            <person name="Debuchy R."/>
            <person name="Gladieux P."/>
            <person name="Thoren M.H."/>
            <person name="Johannesson H."/>
        </authorList>
    </citation>
    <scope>NUCLEOTIDE SEQUENCE</scope>
    <source>
        <strain evidence="10">CBS 538.74</strain>
    </source>
</reference>
<reference evidence="10" key="1">
    <citation type="journal article" date="2023" name="Mol. Phylogenet. Evol.">
        <title>Genome-scale phylogeny and comparative genomics of the fungal order Sordariales.</title>
        <authorList>
            <person name="Hensen N."/>
            <person name="Bonometti L."/>
            <person name="Westerberg I."/>
            <person name="Brannstrom I.O."/>
            <person name="Guillou S."/>
            <person name="Cros-Aarteil S."/>
            <person name="Calhoun S."/>
            <person name="Haridas S."/>
            <person name="Kuo A."/>
            <person name="Mondo S."/>
            <person name="Pangilinan J."/>
            <person name="Riley R."/>
            <person name="LaButti K."/>
            <person name="Andreopoulos B."/>
            <person name="Lipzen A."/>
            <person name="Chen C."/>
            <person name="Yan M."/>
            <person name="Daum C."/>
            <person name="Ng V."/>
            <person name="Clum A."/>
            <person name="Steindorff A."/>
            <person name="Ohm R.A."/>
            <person name="Martin F."/>
            <person name="Silar P."/>
            <person name="Natvig D.O."/>
            <person name="Lalanne C."/>
            <person name="Gautier V."/>
            <person name="Ament-Velasquez S.L."/>
            <person name="Kruys A."/>
            <person name="Hutchinson M.I."/>
            <person name="Powell A.J."/>
            <person name="Barry K."/>
            <person name="Miller A.N."/>
            <person name="Grigoriev I.V."/>
            <person name="Debuchy R."/>
            <person name="Gladieux P."/>
            <person name="Hiltunen Thoren M."/>
            <person name="Johannesson H."/>
        </authorList>
    </citation>
    <scope>NUCLEOTIDE SEQUENCE</scope>
    <source>
        <strain evidence="10">CBS 538.74</strain>
    </source>
</reference>
<feature type="compositionally biased region" description="Polar residues" evidence="8">
    <location>
        <begin position="266"/>
        <end position="277"/>
    </location>
</feature>
<keyword evidence="7" id="KW-0539">Nucleus</keyword>
<keyword evidence="3" id="KW-0863">Zinc-finger</keyword>
<keyword evidence="4" id="KW-0862">Zinc</keyword>
<evidence type="ECO:0000313" key="11">
    <source>
        <dbReference type="Proteomes" id="UP001302745"/>
    </source>
</evidence>